<feature type="domain" description="PDZ" evidence="12">
    <location>
        <begin position="192"/>
        <end position="280"/>
    </location>
</feature>
<dbReference type="CDD" id="cd23081">
    <property type="entry name" value="cpPDZ_EcRseP-like"/>
    <property type="match status" value="1"/>
</dbReference>
<keyword evidence="11" id="KW-0479">Metal-binding</keyword>
<evidence type="ECO:0000256" key="9">
    <source>
        <dbReference type="ARBA" id="ARBA00023049"/>
    </source>
</evidence>
<dbReference type="GO" id="GO:0004222">
    <property type="term" value="F:metalloendopeptidase activity"/>
    <property type="evidence" value="ECO:0007669"/>
    <property type="project" value="InterPro"/>
</dbReference>
<dbReference type="InterPro" id="IPR008915">
    <property type="entry name" value="Peptidase_M50"/>
</dbReference>
<dbReference type="SMART" id="SM00228">
    <property type="entry name" value="PDZ"/>
    <property type="match status" value="2"/>
</dbReference>
<dbReference type="NCBIfam" id="TIGR00054">
    <property type="entry name" value="RIP metalloprotease RseP"/>
    <property type="match status" value="1"/>
</dbReference>
<keyword evidence="7 11" id="KW-0862">Zinc</keyword>
<name>A0A177NBH8_9GAMM</name>
<keyword evidence="9 11" id="KW-0482">Metalloprotease</keyword>
<dbReference type="PANTHER" id="PTHR42837">
    <property type="entry name" value="REGULATOR OF SIGMA-E PROTEASE RSEP"/>
    <property type="match status" value="1"/>
</dbReference>
<evidence type="ECO:0000256" key="4">
    <source>
        <dbReference type="ARBA" id="ARBA00022670"/>
    </source>
</evidence>
<feature type="transmembrane region" description="Helical" evidence="11">
    <location>
        <begin position="428"/>
        <end position="447"/>
    </location>
</feature>
<evidence type="ECO:0000256" key="1">
    <source>
        <dbReference type="ARBA" id="ARBA00001947"/>
    </source>
</evidence>
<dbReference type="AlphaFoldDB" id="A0A177NBH8"/>
<dbReference type="GO" id="GO:0006508">
    <property type="term" value="P:proteolysis"/>
    <property type="evidence" value="ECO:0007669"/>
    <property type="project" value="UniProtKB-KW"/>
</dbReference>
<evidence type="ECO:0000313" key="14">
    <source>
        <dbReference type="Proteomes" id="UP000077857"/>
    </source>
</evidence>
<keyword evidence="4 13" id="KW-0645">Protease</keyword>
<feature type="transmembrane region" description="Helical" evidence="11">
    <location>
        <begin position="6"/>
        <end position="28"/>
    </location>
</feature>
<dbReference type="InterPro" id="IPR004387">
    <property type="entry name" value="Pept_M50_Zn"/>
</dbReference>
<evidence type="ECO:0000256" key="7">
    <source>
        <dbReference type="ARBA" id="ARBA00022833"/>
    </source>
</evidence>
<evidence type="ECO:0000313" key="13">
    <source>
        <dbReference type="EMBL" id="OAI15357.1"/>
    </source>
</evidence>
<comment type="caution">
    <text evidence="13">The sequence shown here is derived from an EMBL/GenBank/DDBJ whole genome shotgun (WGS) entry which is preliminary data.</text>
</comment>
<evidence type="ECO:0000256" key="11">
    <source>
        <dbReference type="RuleBase" id="RU362031"/>
    </source>
</evidence>
<dbReference type="Pfam" id="PF02163">
    <property type="entry name" value="Peptidase_M50"/>
    <property type="match status" value="1"/>
</dbReference>
<dbReference type="PANTHER" id="PTHR42837:SF2">
    <property type="entry name" value="MEMBRANE METALLOPROTEASE ARASP2, CHLOROPLASTIC-RELATED"/>
    <property type="match status" value="1"/>
</dbReference>
<dbReference type="EC" id="3.4.24.-" evidence="11"/>
<accession>A0A177NBH8</accession>
<reference evidence="13 14" key="1">
    <citation type="submission" date="2016-03" db="EMBL/GenBank/DDBJ databases">
        <authorList>
            <person name="Ploux O."/>
        </authorList>
    </citation>
    <scope>NUCLEOTIDE SEQUENCE [LARGE SCALE GENOMIC DNA]</scope>
    <source>
        <strain evidence="13 14">R-45378</strain>
    </source>
</reference>
<keyword evidence="8 11" id="KW-1133">Transmembrane helix</keyword>
<gene>
    <name evidence="13" type="ORF">A1507_14235</name>
</gene>
<evidence type="ECO:0000256" key="2">
    <source>
        <dbReference type="ARBA" id="ARBA00004141"/>
    </source>
</evidence>
<comment type="subcellular location">
    <subcellularLocation>
        <location evidence="2">Membrane</location>
        <topology evidence="2">Multi-pass membrane protein</topology>
    </subcellularLocation>
</comment>
<dbReference type="RefSeq" id="WP_064040836.1">
    <property type="nucleotide sequence ID" value="NZ_LUUJ01000082.1"/>
</dbReference>
<dbReference type="Proteomes" id="UP000077857">
    <property type="component" value="Unassembled WGS sequence"/>
</dbReference>
<keyword evidence="5 11" id="KW-0812">Transmembrane</keyword>
<proteinExistence type="inferred from homology"/>
<protein>
    <recommendedName>
        <fullName evidence="11">Zinc metalloprotease</fullName>
        <ecNumber evidence="11">3.4.24.-</ecNumber>
    </recommendedName>
</protein>
<dbReference type="InterPro" id="IPR041489">
    <property type="entry name" value="PDZ_6"/>
</dbReference>
<dbReference type="GO" id="GO:0046872">
    <property type="term" value="F:metal ion binding"/>
    <property type="evidence" value="ECO:0007669"/>
    <property type="project" value="UniProtKB-KW"/>
</dbReference>
<dbReference type="Pfam" id="PF17820">
    <property type="entry name" value="PDZ_6"/>
    <property type="match status" value="2"/>
</dbReference>
<evidence type="ECO:0000259" key="12">
    <source>
        <dbReference type="SMART" id="SM00228"/>
    </source>
</evidence>
<dbReference type="InterPro" id="IPR036034">
    <property type="entry name" value="PDZ_sf"/>
</dbReference>
<evidence type="ECO:0000256" key="8">
    <source>
        <dbReference type="ARBA" id="ARBA00022989"/>
    </source>
</evidence>
<sequence>MDTLHTLFYFIVAIAVLVAFHEFGHFWVARKVGVKVIRFSIGFGKPLLSWRKSADDTEFVIAAVPLGGYVKMVDEREEAVKEADLPFAFNRRPLWARTAVVAAGPLFNLLLAVLLFWAVLVIGEVGVKPLIGGVEPGSLAEQAGLVKGDEIVAVNDKTTPTWIETFDALLSAAIAGEREISITTKSADDSRQSHMLRLSDQDAETPEGLHKRLGLKPWSPKIKPIVGKLMDDGVAKQAGLQSGDLLVSADGVEIADWQQWVEYVQARPEVAISLTIERNGVRSELTLTPRREQQKDGNSIGKIGAGVETPKDLLDSLLVKHALSPLDAVPAAFERTWFYAVNTLKMMGKMVVGSASVENLSGPISIAQYAGQSAEMGLTAFLKFLGLVSVSLGVLNLLPVPVLDGGHLLFFAVEAVKGSPVPEKMQMYFQQIGMVLLMLLMALAMFLDIDRLFQ</sequence>
<dbReference type="GO" id="GO:0016020">
    <property type="term" value="C:membrane"/>
    <property type="evidence" value="ECO:0007669"/>
    <property type="project" value="UniProtKB-SubCell"/>
</dbReference>
<organism evidence="13 14">
    <name type="scientific">Methylomonas koyamae</name>
    <dbReference type="NCBI Taxonomy" id="702114"/>
    <lineage>
        <taxon>Bacteria</taxon>
        <taxon>Pseudomonadati</taxon>
        <taxon>Pseudomonadota</taxon>
        <taxon>Gammaproteobacteria</taxon>
        <taxon>Methylococcales</taxon>
        <taxon>Methylococcaceae</taxon>
        <taxon>Methylomonas</taxon>
    </lineage>
</organism>
<keyword evidence="6 11" id="KW-0378">Hydrolase</keyword>
<dbReference type="OrthoDB" id="9782003at2"/>
<evidence type="ECO:0000256" key="5">
    <source>
        <dbReference type="ARBA" id="ARBA00022692"/>
    </source>
</evidence>
<comment type="similarity">
    <text evidence="3 11">Belongs to the peptidase M50B family.</text>
</comment>
<dbReference type="Gene3D" id="2.30.42.10">
    <property type="match status" value="2"/>
</dbReference>
<feature type="transmembrane region" description="Helical" evidence="11">
    <location>
        <begin position="99"/>
        <end position="120"/>
    </location>
</feature>
<dbReference type="SUPFAM" id="SSF50156">
    <property type="entry name" value="PDZ domain-like"/>
    <property type="match status" value="2"/>
</dbReference>
<keyword evidence="10 11" id="KW-0472">Membrane</keyword>
<dbReference type="EMBL" id="LUUJ01000082">
    <property type="protein sequence ID" value="OAI15357.1"/>
    <property type="molecule type" value="Genomic_DNA"/>
</dbReference>
<dbReference type="InterPro" id="IPR001478">
    <property type="entry name" value="PDZ"/>
</dbReference>
<feature type="domain" description="PDZ" evidence="12">
    <location>
        <begin position="115"/>
        <end position="188"/>
    </location>
</feature>
<evidence type="ECO:0000256" key="10">
    <source>
        <dbReference type="ARBA" id="ARBA00023136"/>
    </source>
</evidence>
<evidence type="ECO:0000256" key="3">
    <source>
        <dbReference type="ARBA" id="ARBA00007931"/>
    </source>
</evidence>
<dbReference type="CDD" id="cd06163">
    <property type="entry name" value="S2P-M50_PDZ_RseP-like"/>
    <property type="match status" value="1"/>
</dbReference>
<evidence type="ECO:0000256" key="6">
    <source>
        <dbReference type="ARBA" id="ARBA00022801"/>
    </source>
</evidence>
<comment type="cofactor">
    <cofactor evidence="1 11">
        <name>Zn(2+)</name>
        <dbReference type="ChEBI" id="CHEBI:29105"/>
    </cofactor>
</comment>